<dbReference type="SUPFAM" id="SSF55961">
    <property type="entry name" value="Bet v1-like"/>
    <property type="match status" value="1"/>
</dbReference>
<dbReference type="EMBL" id="NLAX01001139">
    <property type="protein sequence ID" value="PKS05974.1"/>
    <property type="molecule type" value="Genomic_DNA"/>
</dbReference>
<evidence type="ECO:0000313" key="2">
    <source>
        <dbReference type="Proteomes" id="UP000233524"/>
    </source>
</evidence>
<dbReference type="InParanoid" id="A0A2N3N0M5"/>
<dbReference type="InterPro" id="IPR023393">
    <property type="entry name" value="START-like_dom_sf"/>
</dbReference>
<comment type="caution">
    <text evidence="1">The sequence shown here is derived from an EMBL/GenBank/DDBJ whole genome shotgun (WGS) entry which is preliminary data.</text>
</comment>
<dbReference type="STRING" id="41688.A0A2N3N0M5"/>
<gene>
    <name evidence="1" type="ORF">jhhlp_007807</name>
</gene>
<keyword evidence="2" id="KW-1185">Reference proteome</keyword>
<sequence>MPSANYIAYTAPINPPGATPVLTRTHIWPLLQRKIARAQDFVGGALVATDVLARSTTDQGNPVTTREVTFAADKGGHKMREDCVEYYPMKVEFLQPNGGGRVQNIIGDGADGQLYMTYTFEWMHPELEGDEEGLKKKYEVERRMAKEAVDGTIKVMREMVADGRWQEKY</sequence>
<dbReference type="Gene3D" id="3.30.530.20">
    <property type="match status" value="1"/>
</dbReference>
<dbReference type="OrthoDB" id="2320332at2759"/>
<proteinExistence type="predicted"/>
<dbReference type="AlphaFoldDB" id="A0A2N3N0M5"/>
<dbReference type="Pfam" id="PF08982">
    <property type="entry name" value="AtaL"/>
    <property type="match status" value="1"/>
</dbReference>
<evidence type="ECO:0000313" key="1">
    <source>
        <dbReference type="EMBL" id="PKS05974.1"/>
    </source>
</evidence>
<dbReference type="Proteomes" id="UP000233524">
    <property type="component" value="Unassembled WGS sequence"/>
</dbReference>
<name>A0A2N3N0M5_9PEZI</name>
<accession>A0A2N3N0M5</accession>
<protein>
    <submittedName>
        <fullName evidence="1">Uncharacterized protein</fullName>
    </submittedName>
</protein>
<reference evidence="1 2" key="1">
    <citation type="journal article" date="2017" name="G3 (Bethesda)">
        <title>First Draft Genome Sequence of the Pathogenic Fungus Lomentospora prolificans (Formerly Scedosporium prolificans).</title>
        <authorList>
            <person name="Luo R."/>
            <person name="Zimin A."/>
            <person name="Workman R."/>
            <person name="Fan Y."/>
            <person name="Pertea G."/>
            <person name="Grossman N."/>
            <person name="Wear M.P."/>
            <person name="Jia B."/>
            <person name="Miller H."/>
            <person name="Casadevall A."/>
            <person name="Timp W."/>
            <person name="Zhang S.X."/>
            <person name="Salzberg S.L."/>
        </authorList>
    </citation>
    <scope>NUCLEOTIDE SEQUENCE [LARGE SCALE GENOMIC DNA]</scope>
    <source>
        <strain evidence="1 2">JHH-5317</strain>
    </source>
</reference>
<organism evidence="1 2">
    <name type="scientific">Lomentospora prolificans</name>
    <dbReference type="NCBI Taxonomy" id="41688"/>
    <lineage>
        <taxon>Eukaryota</taxon>
        <taxon>Fungi</taxon>
        <taxon>Dikarya</taxon>
        <taxon>Ascomycota</taxon>
        <taxon>Pezizomycotina</taxon>
        <taxon>Sordariomycetes</taxon>
        <taxon>Hypocreomycetidae</taxon>
        <taxon>Microascales</taxon>
        <taxon>Microascaceae</taxon>
        <taxon>Lomentospora</taxon>
    </lineage>
</organism>
<dbReference type="InterPro" id="IPR015075">
    <property type="entry name" value="AtaL"/>
</dbReference>
<dbReference type="VEuPathDB" id="FungiDB:jhhlp_007807"/>